<dbReference type="SUPFAM" id="SSF53955">
    <property type="entry name" value="Lysozyme-like"/>
    <property type="match status" value="1"/>
</dbReference>
<protein>
    <submittedName>
        <fullName evidence="1">Uncharacterized protein</fullName>
    </submittedName>
</protein>
<evidence type="ECO:0000313" key="1">
    <source>
        <dbReference type="EMBL" id="AXF42097.1"/>
    </source>
</evidence>
<reference evidence="1" key="1">
    <citation type="submission" date="2018-06" db="EMBL/GenBank/DDBJ databases">
        <authorList>
            <person name="Zhirakovskaya E."/>
        </authorList>
    </citation>
    <scope>NUCLEOTIDE SEQUENCE [LARGE SCALE GENOMIC DNA]</scope>
</reference>
<dbReference type="Gene3D" id="1.10.530.10">
    <property type="match status" value="1"/>
</dbReference>
<dbReference type="InterPro" id="IPR023346">
    <property type="entry name" value="Lysozyme-like_dom_sf"/>
</dbReference>
<dbReference type="Proteomes" id="UP000255828">
    <property type="component" value="Segment"/>
</dbReference>
<accession>A0A345AYB7</accession>
<organism evidence="1">
    <name type="scientific">Synechococcus T7-like phage S-TIP37</name>
    <dbReference type="NCBI Taxonomy" id="1332145"/>
    <lineage>
        <taxon>Viruses</taxon>
        <taxon>Duplodnaviria</taxon>
        <taxon>Heunggongvirae</taxon>
        <taxon>Uroviricota</taxon>
        <taxon>Caudoviricetes</taxon>
        <taxon>Autographivirales</taxon>
        <taxon>Sechaudvirinae</taxon>
        <taxon>Igirivirus</taxon>
        <taxon>Igirivirus STIP37</taxon>
    </lineage>
</organism>
<gene>
    <name evidence="1" type="ORF">STIP37_37</name>
</gene>
<keyword evidence="2" id="KW-1185">Reference proteome</keyword>
<dbReference type="EMBL" id="MH540083">
    <property type="protein sequence ID" value="AXF42097.1"/>
    <property type="molecule type" value="Genomic_DNA"/>
</dbReference>
<sequence length="825" mass="93023">MTSSFQSFSRGGQFQASQVDLGTQQIEQQNAQIVRDLEQQSADLLARDKQRAREFEKGAQGLAQFSTSLADVLIERKKKQNEEEMLEGMRQYWFNGATDEETAEFKAGERSLAESRAAADQAADEYEANGGDVFVGEKLREMSGWKAYGFAKAMLSQAGVDYGTYYTQQGQALGLNDTNDPRERAAIEQQIREQYMMQYKDLNPMLLHENLFPSMRKFEQAEQLAYANRQAKLFQKARENARKQDLYATFVDADPTQTAENLMAWVDQYKGQYGGDSKLAYASATELIRTGLTNGSIDPDKFLNALDAQITRRDGATMSLRDFRSNDFATLEQAAMAAQTEKLNRNIEFQKNTDRQAYIDAREEWMASDRSEEALLAIRAKYRFNDAAYNAEIGSWVSNEDYDDQLIIQDIEARRNAGLPIPLDFVNRISDAAQRETQMELVTNDDKVNPPEAIVEDHQAKIEAAVKDVTGIFEYDSLKNIYATQNAMAEYRARYKAYRDKGISVNEAAQLASQEVIKMIPESFKDPTGGFFNAPEFKRQSTNIAMFQDLNKRAQNGKLDFDTKIEGVSDQVAQLNDSLKSKSGITDFWRTLADRYGVDVYKLINTQLRAYGYEEFNVPKTYSDIEQYPRDTRRLIQFHKTMPREYRAASTQENAKWFLDSIASVESRTYGEYEAFNRGGRQGGHVAIGSGDSTTQLEKPITKMTIGEIKKLQALPANDPNVLHAVGRYQFIGPTFIETANLIGVSDDQVFDEDTQDLFALTRAAVRIREMNGGSVAGLSAEWIGLNNLPAGQVQKMVAFAKNLPDYMKLHTLLPGVAKATLKPN</sequence>
<evidence type="ECO:0000313" key="2">
    <source>
        <dbReference type="Proteomes" id="UP000255828"/>
    </source>
</evidence>
<name>A0A345AYB7_9CAUD</name>
<proteinExistence type="predicted"/>